<sequence>MQIDVKPRPRDSKQSLAAPQSTKTVSTDGTEMERTSGARNESGRTNGAENESGRESGSGSPLPSGGAAGGSSASLWL</sequence>
<dbReference type="AlphaFoldDB" id="A0A919J1M9"/>
<feature type="compositionally biased region" description="Polar residues" evidence="1">
    <location>
        <begin position="14"/>
        <end position="29"/>
    </location>
</feature>
<feature type="compositionally biased region" description="Basic and acidic residues" evidence="1">
    <location>
        <begin position="1"/>
        <end position="13"/>
    </location>
</feature>
<dbReference type="EMBL" id="BOMM01000033">
    <property type="protein sequence ID" value="GIE11817.1"/>
    <property type="molecule type" value="Genomic_DNA"/>
</dbReference>
<name>A0A919J1M9_9ACTN</name>
<evidence type="ECO:0000256" key="1">
    <source>
        <dbReference type="SAM" id="MobiDB-lite"/>
    </source>
</evidence>
<evidence type="ECO:0000313" key="3">
    <source>
        <dbReference type="Proteomes" id="UP000598174"/>
    </source>
</evidence>
<gene>
    <name evidence="2" type="ORF">Afe05nite_36570</name>
</gene>
<proteinExistence type="predicted"/>
<protein>
    <submittedName>
        <fullName evidence="2">Uncharacterized protein</fullName>
    </submittedName>
</protein>
<reference evidence="2" key="1">
    <citation type="submission" date="2021-01" db="EMBL/GenBank/DDBJ databases">
        <title>Whole genome shotgun sequence of Actinoplanes ferrugineus NBRC 15555.</title>
        <authorList>
            <person name="Komaki H."/>
            <person name="Tamura T."/>
        </authorList>
    </citation>
    <scope>NUCLEOTIDE SEQUENCE</scope>
    <source>
        <strain evidence="2">NBRC 15555</strain>
    </source>
</reference>
<evidence type="ECO:0000313" key="2">
    <source>
        <dbReference type="EMBL" id="GIE11817.1"/>
    </source>
</evidence>
<accession>A0A919J1M9</accession>
<keyword evidence="3" id="KW-1185">Reference proteome</keyword>
<feature type="compositionally biased region" description="Low complexity" evidence="1">
    <location>
        <begin position="46"/>
        <end position="77"/>
    </location>
</feature>
<dbReference type="Proteomes" id="UP000598174">
    <property type="component" value="Unassembled WGS sequence"/>
</dbReference>
<feature type="region of interest" description="Disordered" evidence="1">
    <location>
        <begin position="1"/>
        <end position="77"/>
    </location>
</feature>
<organism evidence="2 3">
    <name type="scientific">Paractinoplanes ferrugineus</name>
    <dbReference type="NCBI Taxonomy" id="113564"/>
    <lineage>
        <taxon>Bacteria</taxon>
        <taxon>Bacillati</taxon>
        <taxon>Actinomycetota</taxon>
        <taxon>Actinomycetes</taxon>
        <taxon>Micromonosporales</taxon>
        <taxon>Micromonosporaceae</taxon>
        <taxon>Paractinoplanes</taxon>
    </lineage>
</organism>
<comment type="caution">
    <text evidence="2">The sequence shown here is derived from an EMBL/GenBank/DDBJ whole genome shotgun (WGS) entry which is preliminary data.</text>
</comment>